<keyword evidence="4" id="KW-0663">Pyridoxal phosphate</keyword>
<dbReference type="GO" id="GO:0006567">
    <property type="term" value="P:L-threonine catabolic process"/>
    <property type="evidence" value="ECO:0007669"/>
    <property type="project" value="TreeGrafter"/>
</dbReference>
<keyword evidence="7" id="KW-1185">Reference proteome</keyword>
<dbReference type="InterPro" id="IPR001597">
    <property type="entry name" value="ArAA_b-elim_lyase/Thr_aldolase"/>
</dbReference>
<accession>A0AA94ED86</accession>
<feature type="domain" description="Aromatic amino acid beta-eliminating lyase/threonine aldolase" evidence="5">
    <location>
        <begin position="47"/>
        <end position="300"/>
    </location>
</feature>
<gene>
    <name evidence="6" type="ORF">CWE23_12410</name>
</gene>
<evidence type="ECO:0000313" key="6">
    <source>
        <dbReference type="EMBL" id="RUO40397.1"/>
    </source>
</evidence>
<sequence>MIDADIKLRYQRACEQAGPSILRHPQLTMAEQLRQLADSIEPQEQRDVYGKGSLIEQFEQEVARRLGKEAAIFLPTGTLAQPLALKLHSLERARQRVAMHPTSHLLLHEHMGIEALWQLDSCTVGVSDQPIDISDLQSLNGDSLAAVVLELPMREIGGQLPTWQSLIQQHQWAKQHGVRLHLDGARLWQAPAHYQKSLAEIAALFDSVYVSFYKDLGGISGAVLAADRDFIEQARIWARRAGGNPISLYPEIVAARQGLKDNLPVMKDAVHYAVGLGTQLQKMDGVTVTPNPPQAAMFHLHFPLSPNCLADKIADYIQVHGVMILPLPRAGDEHHSVCEISIGRNALSQPQDFWLRHIRAFIQSLNDQ</sequence>
<organism evidence="6 7">
    <name type="scientific">Idiomarina aquatica</name>
    <dbReference type="NCBI Taxonomy" id="1327752"/>
    <lineage>
        <taxon>Bacteria</taxon>
        <taxon>Pseudomonadati</taxon>
        <taxon>Pseudomonadota</taxon>
        <taxon>Gammaproteobacteria</taxon>
        <taxon>Alteromonadales</taxon>
        <taxon>Idiomarinaceae</taxon>
        <taxon>Idiomarina</taxon>
    </lineage>
</organism>
<dbReference type="InterPro" id="IPR015424">
    <property type="entry name" value="PyrdxlP-dep_Trfase"/>
</dbReference>
<dbReference type="PANTHER" id="PTHR48097:SF9">
    <property type="entry name" value="L-THREONINE ALDOLASE"/>
    <property type="match status" value="1"/>
</dbReference>
<evidence type="ECO:0000256" key="3">
    <source>
        <dbReference type="ARBA" id="ARBA00011881"/>
    </source>
</evidence>
<evidence type="ECO:0000313" key="7">
    <source>
        <dbReference type="Proteomes" id="UP000286680"/>
    </source>
</evidence>
<dbReference type="EMBL" id="PIPS01000004">
    <property type="protein sequence ID" value="RUO40397.1"/>
    <property type="molecule type" value="Genomic_DNA"/>
</dbReference>
<evidence type="ECO:0000256" key="2">
    <source>
        <dbReference type="ARBA" id="ARBA00006966"/>
    </source>
</evidence>
<comment type="caution">
    <text evidence="6">The sequence shown here is derived from an EMBL/GenBank/DDBJ whole genome shotgun (WGS) entry which is preliminary data.</text>
</comment>
<dbReference type="GO" id="GO:0006545">
    <property type="term" value="P:glycine biosynthetic process"/>
    <property type="evidence" value="ECO:0007669"/>
    <property type="project" value="TreeGrafter"/>
</dbReference>
<dbReference type="AlphaFoldDB" id="A0AA94ED86"/>
<dbReference type="GO" id="GO:0008732">
    <property type="term" value="F:L-allo-threonine aldolase activity"/>
    <property type="evidence" value="ECO:0007669"/>
    <property type="project" value="TreeGrafter"/>
</dbReference>
<evidence type="ECO:0000256" key="4">
    <source>
        <dbReference type="ARBA" id="ARBA00022898"/>
    </source>
</evidence>
<comment type="subunit">
    <text evidence="3">Homotetramer.</text>
</comment>
<dbReference type="GO" id="GO:0005829">
    <property type="term" value="C:cytosol"/>
    <property type="evidence" value="ECO:0007669"/>
    <property type="project" value="TreeGrafter"/>
</dbReference>
<reference evidence="7" key="1">
    <citation type="journal article" date="2018" name="Front. Microbiol.">
        <title>Genome-Based Analysis Reveals the Taxonomy and Diversity of the Family Idiomarinaceae.</title>
        <authorList>
            <person name="Liu Y."/>
            <person name="Lai Q."/>
            <person name="Shao Z."/>
        </authorList>
    </citation>
    <scope>NUCLEOTIDE SEQUENCE [LARGE SCALE GENOMIC DNA]</scope>
    <source>
        <strain evidence="7">SN-14</strain>
    </source>
</reference>
<comment type="similarity">
    <text evidence="2">Belongs to the threonine aldolase family.</text>
</comment>
<dbReference type="Proteomes" id="UP000286680">
    <property type="component" value="Unassembled WGS sequence"/>
</dbReference>
<comment type="cofactor">
    <cofactor evidence="1">
        <name>pyridoxal 5'-phosphate</name>
        <dbReference type="ChEBI" id="CHEBI:597326"/>
    </cofactor>
</comment>
<dbReference type="InterPro" id="IPR015422">
    <property type="entry name" value="PyrdxlP-dep_Trfase_small"/>
</dbReference>
<dbReference type="Pfam" id="PF01212">
    <property type="entry name" value="Beta_elim_lyase"/>
    <property type="match status" value="1"/>
</dbReference>
<protein>
    <submittedName>
        <fullName evidence="6">Threonine aldolase</fullName>
    </submittedName>
</protein>
<dbReference type="SUPFAM" id="SSF53383">
    <property type="entry name" value="PLP-dependent transferases"/>
    <property type="match status" value="1"/>
</dbReference>
<dbReference type="Gene3D" id="3.40.640.10">
    <property type="entry name" value="Type I PLP-dependent aspartate aminotransferase-like (Major domain)"/>
    <property type="match status" value="1"/>
</dbReference>
<evidence type="ECO:0000256" key="1">
    <source>
        <dbReference type="ARBA" id="ARBA00001933"/>
    </source>
</evidence>
<name>A0AA94ED86_9GAMM</name>
<evidence type="ECO:0000259" key="5">
    <source>
        <dbReference type="Pfam" id="PF01212"/>
    </source>
</evidence>
<dbReference type="Gene3D" id="3.90.1150.10">
    <property type="entry name" value="Aspartate Aminotransferase, domain 1"/>
    <property type="match status" value="1"/>
</dbReference>
<dbReference type="RefSeq" id="WP_126820418.1">
    <property type="nucleotide sequence ID" value="NZ_PIPS01000004.1"/>
</dbReference>
<dbReference type="PANTHER" id="PTHR48097">
    <property type="entry name" value="L-THREONINE ALDOLASE-RELATED"/>
    <property type="match status" value="1"/>
</dbReference>
<dbReference type="InterPro" id="IPR015421">
    <property type="entry name" value="PyrdxlP-dep_Trfase_major"/>
</dbReference>
<proteinExistence type="inferred from homology"/>